<dbReference type="Pfam" id="PF01566">
    <property type="entry name" value="Nramp"/>
    <property type="match status" value="1"/>
</dbReference>
<dbReference type="InterPro" id="IPR001046">
    <property type="entry name" value="NRAMP_fam"/>
</dbReference>
<dbReference type="NCBIfam" id="NF037982">
    <property type="entry name" value="Nramp_1"/>
    <property type="match status" value="1"/>
</dbReference>
<evidence type="ECO:0000256" key="3">
    <source>
        <dbReference type="ARBA" id="ARBA00022692"/>
    </source>
</evidence>
<keyword evidence="8" id="KW-1185">Reference proteome</keyword>
<gene>
    <name evidence="7" type="ORF">GCM10023198_30010</name>
</gene>
<dbReference type="PANTHER" id="PTHR11706">
    <property type="entry name" value="SOLUTE CARRIER PROTEIN FAMILY 11 MEMBER"/>
    <property type="match status" value="1"/>
</dbReference>
<keyword evidence="3 6" id="KW-0812">Transmembrane</keyword>
<feature type="transmembrane region" description="Helical" evidence="6">
    <location>
        <begin position="353"/>
        <end position="371"/>
    </location>
</feature>
<reference evidence="8" key="1">
    <citation type="journal article" date="2019" name="Int. J. Syst. Evol. Microbiol.">
        <title>The Global Catalogue of Microorganisms (GCM) 10K type strain sequencing project: providing services to taxonomists for standard genome sequencing and annotation.</title>
        <authorList>
            <consortium name="The Broad Institute Genomics Platform"/>
            <consortium name="The Broad Institute Genome Sequencing Center for Infectious Disease"/>
            <person name="Wu L."/>
            <person name="Ma J."/>
        </authorList>
    </citation>
    <scope>NUCLEOTIDE SEQUENCE [LARGE SCALE GENOMIC DNA]</scope>
    <source>
        <strain evidence="8">JCM 17975</strain>
    </source>
</reference>
<feature type="transmembrane region" description="Helical" evidence="6">
    <location>
        <begin position="392"/>
        <end position="410"/>
    </location>
</feature>
<evidence type="ECO:0000256" key="1">
    <source>
        <dbReference type="ARBA" id="ARBA00004141"/>
    </source>
</evidence>
<dbReference type="EMBL" id="BAABHM010000012">
    <property type="protein sequence ID" value="GAA4706014.1"/>
    <property type="molecule type" value="Genomic_DNA"/>
</dbReference>
<name>A0ABP8XEI8_9MICO</name>
<evidence type="ECO:0000256" key="2">
    <source>
        <dbReference type="ARBA" id="ARBA00022448"/>
    </source>
</evidence>
<comment type="caution">
    <text evidence="7">The sequence shown here is derived from an EMBL/GenBank/DDBJ whole genome shotgun (WGS) entry which is preliminary data.</text>
</comment>
<keyword evidence="4 6" id="KW-1133">Transmembrane helix</keyword>
<feature type="transmembrane region" description="Helical" evidence="6">
    <location>
        <begin position="146"/>
        <end position="167"/>
    </location>
</feature>
<dbReference type="PANTHER" id="PTHR11706:SF33">
    <property type="entry name" value="NATURAL RESISTANCE-ASSOCIATED MACROPHAGE PROTEIN 2"/>
    <property type="match status" value="1"/>
</dbReference>
<organism evidence="7 8">
    <name type="scientific">Promicromonospora umidemergens</name>
    <dbReference type="NCBI Taxonomy" id="629679"/>
    <lineage>
        <taxon>Bacteria</taxon>
        <taxon>Bacillati</taxon>
        <taxon>Actinomycetota</taxon>
        <taxon>Actinomycetes</taxon>
        <taxon>Micrococcales</taxon>
        <taxon>Promicromonosporaceae</taxon>
        <taxon>Promicromonospora</taxon>
    </lineage>
</organism>
<keyword evidence="2" id="KW-0813">Transport</keyword>
<keyword evidence="5 6" id="KW-0472">Membrane</keyword>
<accession>A0ABP8XEI8</accession>
<evidence type="ECO:0000256" key="4">
    <source>
        <dbReference type="ARBA" id="ARBA00022989"/>
    </source>
</evidence>
<evidence type="ECO:0000313" key="7">
    <source>
        <dbReference type="EMBL" id="GAA4706014.1"/>
    </source>
</evidence>
<feature type="transmembrane region" description="Helical" evidence="6">
    <location>
        <begin position="230"/>
        <end position="257"/>
    </location>
</feature>
<feature type="transmembrane region" description="Helical" evidence="6">
    <location>
        <begin position="187"/>
        <end position="209"/>
    </location>
</feature>
<evidence type="ECO:0000256" key="6">
    <source>
        <dbReference type="SAM" id="Phobius"/>
    </source>
</evidence>
<feature type="transmembrane region" description="Helical" evidence="6">
    <location>
        <begin position="123"/>
        <end position="139"/>
    </location>
</feature>
<evidence type="ECO:0000313" key="8">
    <source>
        <dbReference type="Proteomes" id="UP001500843"/>
    </source>
</evidence>
<comment type="subcellular location">
    <subcellularLocation>
        <location evidence="1">Membrane</location>
        <topology evidence="1">Multi-pass membrane protein</topology>
    </subcellularLocation>
</comment>
<dbReference type="Proteomes" id="UP001500843">
    <property type="component" value="Unassembled WGS sequence"/>
</dbReference>
<protein>
    <submittedName>
        <fullName evidence="7">Divalent metal cation transporter</fullName>
    </submittedName>
</protein>
<evidence type="ECO:0000256" key="5">
    <source>
        <dbReference type="ARBA" id="ARBA00023136"/>
    </source>
</evidence>
<feature type="transmembrane region" description="Helical" evidence="6">
    <location>
        <begin position="89"/>
        <end position="111"/>
    </location>
</feature>
<feature type="transmembrane region" description="Helical" evidence="6">
    <location>
        <begin position="44"/>
        <end position="68"/>
    </location>
</feature>
<sequence>MGADGAMKSRLLTVALGVLTAIGGFLDAGDLVTNAVVGSRFGLSLAWVVLVGVVGICVFAHMSGKVAAVSGRATFEIIRERLGPTTAGLNLVASLAVTVLTLIAEVGGIALALQLASSVDHRLWVPVAVLAVWLVLWRVKFNLMENVTGLMGLALVGFAVAVFLLGPDWGELGSQLVPNVPVQESAAVYWYFAVALFGAAMTPYEVFFFSSGGVEDSWTVKDLATSRLNVLVGFPLGGLLSISIAACAAIVLLPAGIQVDSMSQLTLPAAEAGGTLLVAVVIVGMVAATFGAALETALSTGYTISQYLGWSWGKFRRPARAPRFHLAMILALVVAVGVLMTNVDPVAVTEYSVVFSAVALPLTYLPILVVANDPEYMGEHVNGRFMNVLGTVYLVILVVAAVSAIPLMIVTEAGG</sequence>
<feature type="transmembrane region" description="Helical" evidence="6">
    <location>
        <begin position="277"/>
        <end position="304"/>
    </location>
</feature>
<proteinExistence type="predicted"/>
<feature type="transmembrane region" description="Helical" evidence="6">
    <location>
        <begin position="324"/>
        <end position="341"/>
    </location>
</feature>